<dbReference type="GO" id="GO:0004674">
    <property type="term" value="F:protein serine/threonine kinase activity"/>
    <property type="evidence" value="ECO:0007669"/>
    <property type="project" value="UniProtKB-KW"/>
</dbReference>
<name>A0A1A7BL11_9SPHN</name>
<dbReference type="InterPro" id="IPR036388">
    <property type="entry name" value="WH-like_DNA-bd_sf"/>
</dbReference>
<dbReference type="Gene3D" id="1.25.40.10">
    <property type="entry name" value="Tetratricopeptide repeat domain"/>
    <property type="match status" value="2"/>
</dbReference>
<comment type="caution">
    <text evidence="5">The sequence shown here is derived from an EMBL/GenBank/DDBJ whole genome shotgun (WGS) entry which is preliminary data.</text>
</comment>
<accession>A0A1A7BL11</accession>
<gene>
    <name evidence="5" type="ORF">I603_0542</name>
</gene>
<proteinExistence type="predicted"/>
<keyword evidence="5" id="KW-0418">Kinase</keyword>
<dbReference type="InterPro" id="IPR001867">
    <property type="entry name" value="OmpR/PhoB-type_DNA-bd"/>
</dbReference>
<evidence type="ECO:0000313" key="6">
    <source>
        <dbReference type="Proteomes" id="UP000092484"/>
    </source>
</evidence>
<dbReference type="SUPFAM" id="SSF48452">
    <property type="entry name" value="TPR-like"/>
    <property type="match status" value="2"/>
</dbReference>
<dbReference type="Pfam" id="PF00486">
    <property type="entry name" value="Trans_reg_C"/>
    <property type="match status" value="1"/>
</dbReference>
<dbReference type="Pfam" id="PF13424">
    <property type="entry name" value="TPR_12"/>
    <property type="match status" value="2"/>
</dbReference>
<feature type="domain" description="OmpR/PhoB-type" evidence="4">
    <location>
        <begin position="4"/>
        <end position="107"/>
    </location>
</feature>
<keyword evidence="6" id="KW-1185">Reference proteome</keyword>
<feature type="region of interest" description="Disordered" evidence="3">
    <location>
        <begin position="1"/>
        <end position="24"/>
    </location>
</feature>
<dbReference type="Gene3D" id="1.10.10.10">
    <property type="entry name" value="Winged helix-like DNA-binding domain superfamily/Winged helix DNA-binding domain"/>
    <property type="match status" value="1"/>
</dbReference>
<dbReference type="GO" id="GO:0003677">
    <property type="term" value="F:DNA binding"/>
    <property type="evidence" value="ECO:0007669"/>
    <property type="project" value="UniProtKB-UniRule"/>
</dbReference>
<dbReference type="PROSITE" id="PS51755">
    <property type="entry name" value="OMPR_PHOB"/>
    <property type="match status" value="1"/>
</dbReference>
<dbReference type="GO" id="GO:0000160">
    <property type="term" value="P:phosphorelay signal transduction system"/>
    <property type="evidence" value="ECO:0007669"/>
    <property type="project" value="InterPro"/>
</dbReference>
<dbReference type="PATRIC" id="fig|1300349.4.peg.540"/>
<reference evidence="5 6" key="1">
    <citation type="submission" date="2016-06" db="EMBL/GenBank/DDBJ databases">
        <title>Genome sequence of Porphyrobacter dokdonensis DSW-74.</title>
        <authorList>
            <person name="Kim J.F."/>
            <person name="Song J.Y."/>
        </authorList>
    </citation>
    <scope>NUCLEOTIDE SEQUENCE [LARGE SCALE GENOMIC DNA]</scope>
    <source>
        <strain evidence="5 6">DSW-74</strain>
    </source>
</reference>
<dbReference type="AlphaFoldDB" id="A0A1A7BL11"/>
<feature type="DNA-binding region" description="OmpR/PhoB-type" evidence="2">
    <location>
        <begin position="4"/>
        <end position="107"/>
    </location>
</feature>
<dbReference type="GO" id="GO:0006355">
    <property type="term" value="P:regulation of DNA-templated transcription"/>
    <property type="evidence" value="ECO:0007669"/>
    <property type="project" value="InterPro"/>
</dbReference>
<keyword evidence="5" id="KW-0723">Serine/threonine-protein kinase</keyword>
<keyword evidence="1 2" id="KW-0238">DNA-binding</keyword>
<evidence type="ECO:0000256" key="1">
    <source>
        <dbReference type="ARBA" id="ARBA00023125"/>
    </source>
</evidence>
<dbReference type="InterPro" id="IPR016032">
    <property type="entry name" value="Sig_transdc_resp-reg_C-effctor"/>
</dbReference>
<feature type="region of interest" description="Disordered" evidence="3">
    <location>
        <begin position="111"/>
        <end position="130"/>
    </location>
</feature>
<dbReference type="STRING" id="1300349.I603_0542"/>
<dbReference type="SMART" id="SM00862">
    <property type="entry name" value="Trans_reg_C"/>
    <property type="match status" value="1"/>
</dbReference>
<dbReference type="EMBL" id="LZYB01000001">
    <property type="protein sequence ID" value="OBV12411.1"/>
    <property type="molecule type" value="Genomic_DNA"/>
</dbReference>
<dbReference type="Proteomes" id="UP000092484">
    <property type="component" value="Unassembled WGS sequence"/>
</dbReference>
<evidence type="ECO:0000313" key="5">
    <source>
        <dbReference type="EMBL" id="OBV12411.1"/>
    </source>
</evidence>
<dbReference type="SUPFAM" id="SSF46894">
    <property type="entry name" value="C-terminal effector domain of the bipartite response regulators"/>
    <property type="match status" value="1"/>
</dbReference>
<keyword evidence="5" id="KW-0808">Transferase</keyword>
<evidence type="ECO:0000256" key="3">
    <source>
        <dbReference type="SAM" id="MobiDB-lite"/>
    </source>
</evidence>
<sequence>MDMPSLPHLPDNQEPFDTSGTVGKRADPVLADVSQQLDRSAGAILHALTSSAGQAVSKDILLEAGWPGRITHENSLAKAISRIRAALAAHEGYVLTAVYGQGYKLECPAPAPAPAEADPGAGTRSGGKAGDRRFSAARASAFGLPKWAAAGLIVAAIAGTALAASHYLRPSPVPATQESAEAAALMAFISEDLILPTDPYAEVPANPELRSVVERTAETMDERFAGQPAGLMALNVLVAKAFSGWGEYDRAVLHLAAARDKAREAYAGTDAELRLVEIDALACQQMRLAGQTREAEETCSDAASLGKRLQSPHRFMALVNLGKIQFEVGDYAAAVGSLDAVLARGDETAPDNVAPDIVADARWFRALALRKLARFTEAERDFAAHVDARIALNGADHPLTGWARSDYGDFLAYIGEHDRARAELAKAQAIFDQRLGPDHVESQSPAYTIALIHLDRGEPDKAEAILAPVVANFARSLGRDHFWTAYAMTELSIARAMLGKSEDARTLLGEARANAAGELFGRPAKAAWFHLRWARALTEIGDQGAARSELERARKDIVKGLGGSHPWLARVDCLAARIEQTAGNGAEAQAALDSCARRIEQARLPARYPLRAEVAQLRATAES</sequence>
<evidence type="ECO:0000256" key="2">
    <source>
        <dbReference type="PROSITE-ProRule" id="PRU01091"/>
    </source>
</evidence>
<organism evidence="5 6">
    <name type="scientific">Erythrobacter dokdonensis DSW-74</name>
    <dbReference type="NCBI Taxonomy" id="1300349"/>
    <lineage>
        <taxon>Bacteria</taxon>
        <taxon>Pseudomonadati</taxon>
        <taxon>Pseudomonadota</taxon>
        <taxon>Alphaproteobacteria</taxon>
        <taxon>Sphingomonadales</taxon>
        <taxon>Erythrobacteraceae</taxon>
        <taxon>Erythrobacter/Porphyrobacter group</taxon>
        <taxon>Erythrobacter</taxon>
    </lineage>
</organism>
<dbReference type="InterPro" id="IPR011990">
    <property type="entry name" value="TPR-like_helical_dom_sf"/>
</dbReference>
<evidence type="ECO:0000259" key="4">
    <source>
        <dbReference type="PROSITE" id="PS51755"/>
    </source>
</evidence>
<protein>
    <submittedName>
        <fullName evidence="5">Serine/threonine protein kinase</fullName>
    </submittedName>
</protein>